<gene>
    <name evidence="2" type="ORF">CKAN_01736500</name>
</gene>
<dbReference type="EMBL" id="QPKB01000007">
    <property type="protein sequence ID" value="RWR88361.1"/>
    <property type="molecule type" value="Genomic_DNA"/>
</dbReference>
<dbReference type="InterPro" id="IPR005630">
    <property type="entry name" value="Terpene_synthase_metal-bd"/>
</dbReference>
<protein>
    <submittedName>
        <fullName evidence="2">Trans-ocimene synthase</fullName>
    </submittedName>
</protein>
<dbReference type="GO" id="GO:0010333">
    <property type="term" value="F:terpene synthase activity"/>
    <property type="evidence" value="ECO:0007669"/>
    <property type="project" value="InterPro"/>
</dbReference>
<dbReference type="GO" id="GO:0000287">
    <property type="term" value="F:magnesium ion binding"/>
    <property type="evidence" value="ECO:0007669"/>
    <property type="project" value="InterPro"/>
</dbReference>
<dbReference type="Pfam" id="PF03936">
    <property type="entry name" value="Terpene_synth_C"/>
    <property type="match status" value="1"/>
</dbReference>
<reference evidence="2 3" key="1">
    <citation type="journal article" date="2019" name="Nat. Plants">
        <title>Stout camphor tree genome fills gaps in understanding of flowering plant genome evolution.</title>
        <authorList>
            <person name="Chaw S.M."/>
            <person name="Liu Y.C."/>
            <person name="Wu Y.W."/>
            <person name="Wang H.Y."/>
            <person name="Lin C.I."/>
            <person name="Wu C.S."/>
            <person name="Ke H.M."/>
            <person name="Chang L.Y."/>
            <person name="Hsu C.Y."/>
            <person name="Yang H.T."/>
            <person name="Sudianto E."/>
            <person name="Hsu M.H."/>
            <person name="Wu K.P."/>
            <person name="Wang L.N."/>
            <person name="Leebens-Mack J.H."/>
            <person name="Tsai I.J."/>
        </authorList>
    </citation>
    <scope>NUCLEOTIDE SEQUENCE [LARGE SCALE GENOMIC DNA]</scope>
    <source>
        <strain evidence="3">cv. Chaw 1501</strain>
        <tissue evidence="2">Young leaves</tissue>
    </source>
</reference>
<dbReference type="Proteomes" id="UP000283530">
    <property type="component" value="Unassembled WGS sequence"/>
</dbReference>
<dbReference type="Gene3D" id="1.10.600.10">
    <property type="entry name" value="Farnesyl Diphosphate Synthase"/>
    <property type="match status" value="1"/>
</dbReference>
<evidence type="ECO:0000313" key="3">
    <source>
        <dbReference type="Proteomes" id="UP000283530"/>
    </source>
</evidence>
<accession>A0A3S3NIP2</accession>
<name>A0A3S3NIP2_9MAGN</name>
<dbReference type="InterPro" id="IPR008949">
    <property type="entry name" value="Isoprenoid_synthase_dom_sf"/>
</dbReference>
<dbReference type="SUPFAM" id="SSF48576">
    <property type="entry name" value="Terpenoid synthases"/>
    <property type="match status" value="1"/>
</dbReference>
<keyword evidence="3" id="KW-1185">Reference proteome</keyword>
<dbReference type="OrthoDB" id="1936865at2759"/>
<sequence>MAGSQWVAPIAMVHAYFLQGQPIGKDSINFLDHGSQLIYLSSVTTRLNDDLGTSKAEMKRGDVPKAIECHMIQTGGSHEGAREHIQGLVRDCWKKLNEECLKCCLPKSYVETV</sequence>
<proteinExistence type="predicted"/>
<organism evidence="2 3">
    <name type="scientific">Cinnamomum micranthum f. kanehirae</name>
    <dbReference type="NCBI Taxonomy" id="337451"/>
    <lineage>
        <taxon>Eukaryota</taxon>
        <taxon>Viridiplantae</taxon>
        <taxon>Streptophyta</taxon>
        <taxon>Embryophyta</taxon>
        <taxon>Tracheophyta</taxon>
        <taxon>Spermatophyta</taxon>
        <taxon>Magnoliopsida</taxon>
        <taxon>Magnoliidae</taxon>
        <taxon>Laurales</taxon>
        <taxon>Lauraceae</taxon>
        <taxon>Cinnamomum</taxon>
    </lineage>
</organism>
<evidence type="ECO:0000313" key="2">
    <source>
        <dbReference type="EMBL" id="RWR88361.1"/>
    </source>
</evidence>
<comment type="caution">
    <text evidence="2">The sequence shown here is derived from an EMBL/GenBank/DDBJ whole genome shotgun (WGS) entry which is preliminary data.</text>
</comment>
<dbReference type="AlphaFoldDB" id="A0A3S3NIP2"/>
<feature type="domain" description="Terpene synthase metal-binding" evidence="1">
    <location>
        <begin position="6"/>
        <end position="95"/>
    </location>
</feature>
<evidence type="ECO:0000259" key="1">
    <source>
        <dbReference type="Pfam" id="PF03936"/>
    </source>
</evidence>